<dbReference type="RefSeq" id="YP_009618395.1">
    <property type="nucleotide sequence ID" value="NC_042073.1"/>
</dbReference>
<dbReference type="Proteomes" id="UP000240302">
    <property type="component" value="Genome"/>
</dbReference>
<sequence>MGAEQQLGSLPSFSSNSGKTPPSRKDSTESKSPPTCFSGSSESAAIALRATPSGSLRFSHSAAALATNGHDDLSERTVSYRRFAACTLPVKAPCAISATEVFSPVRAAVASSTRAKNEVIASAGMPACRATMATAALGEMRLSNIRYVLSGASGAGTW</sequence>
<dbReference type="GeneID" id="40116885"/>
<proteinExistence type="predicted"/>
<reference evidence="2 3" key="1">
    <citation type="journal article" date="2016" name="Sci. Rep.">
        <title>Characterization of the first double-stranded RNA bacteriophage infecting Pseudomonas aeruginosa.</title>
        <authorList>
            <person name="Yang Y."/>
            <person name="Lu S."/>
            <person name="Shen W."/>
            <person name="Zhao X."/>
            <person name="Shen M."/>
            <person name="Tan Y."/>
            <person name="Li G."/>
            <person name="Li M."/>
            <person name="Wang J."/>
            <person name="Hu F."/>
            <person name="Le S."/>
        </authorList>
    </citation>
    <scope>NUCLEOTIDE SEQUENCE [LARGE SCALE GENOMIC DNA]</scope>
</reference>
<evidence type="ECO:0000313" key="3">
    <source>
        <dbReference type="Proteomes" id="UP000240302"/>
    </source>
</evidence>
<gene>
    <name evidence="2" type="ORF">phiYY_sS7</name>
</gene>
<feature type="compositionally biased region" description="Polar residues" evidence="1">
    <location>
        <begin position="1"/>
        <end position="20"/>
    </location>
</feature>
<dbReference type="KEGG" id="vg:40116885"/>
<keyword evidence="3" id="KW-1185">Reference proteome</keyword>
<organism evidence="2 3">
    <name type="scientific">Pseudomonas phage phiYY</name>
    <dbReference type="NCBI Taxonomy" id="1852644"/>
    <lineage>
        <taxon>Viruses</taxon>
        <taxon>Riboviria</taxon>
        <taxon>Orthornavirae</taxon>
        <taxon>Duplornaviricota</taxon>
        <taxon>Vidaverviricetes</taxon>
        <taxon>Mindivirales</taxon>
        <taxon>Cystoviridae</taxon>
        <taxon>Gammacystovirus</taxon>
        <taxon>Gammacystovirus phiYY</taxon>
        <taxon>Cystovirus phiYY</taxon>
    </lineage>
</organism>
<dbReference type="EMBL" id="KX074203">
    <property type="protein sequence ID" value="ANM47319.1"/>
    <property type="molecule type" value="Genomic_RNA"/>
</dbReference>
<evidence type="ECO:0000256" key="1">
    <source>
        <dbReference type="SAM" id="MobiDB-lite"/>
    </source>
</evidence>
<accession>A0A1W2KDU0</accession>
<protein>
    <submittedName>
        <fullName evidence="2">Uncharacterized protein</fullName>
    </submittedName>
</protein>
<evidence type="ECO:0000313" key="2">
    <source>
        <dbReference type="EMBL" id="ANM47319.1"/>
    </source>
</evidence>
<feature type="compositionally biased region" description="Polar residues" evidence="1">
    <location>
        <begin position="30"/>
        <end position="40"/>
    </location>
</feature>
<name>A0A1W2KDU0_9VIRU</name>
<feature type="region of interest" description="Disordered" evidence="1">
    <location>
        <begin position="1"/>
        <end position="40"/>
    </location>
</feature>